<protein>
    <submittedName>
        <fullName evidence="1">Uncharacterized protein</fullName>
    </submittedName>
</protein>
<dbReference type="EMBL" id="CACRXK020007294">
    <property type="protein sequence ID" value="CAB4011870.1"/>
    <property type="molecule type" value="Genomic_DNA"/>
</dbReference>
<gene>
    <name evidence="1" type="ORF">PACLA_8A053973</name>
</gene>
<sequence>MTDGLINPGRSTYILDLPTSRRLDAMRFKTESCRHVYLPVTCKSDSGQKQNEQLADDRLDMSYIQRLRAKAIQGRSRTNSQQMMTDPI</sequence>
<proteinExistence type="predicted"/>
<dbReference type="AlphaFoldDB" id="A0A6S7I7I1"/>
<name>A0A6S7I7I1_PARCT</name>
<dbReference type="Proteomes" id="UP001152795">
    <property type="component" value="Unassembled WGS sequence"/>
</dbReference>
<reference evidence="1" key="1">
    <citation type="submission" date="2020-04" db="EMBL/GenBank/DDBJ databases">
        <authorList>
            <person name="Alioto T."/>
            <person name="Alioto T."/>
            <person name="Gomez Garrido J."/>
        </authorList>
    </citation>
    <scope>NUCLEOTIDE SEQUENCE</scope>
    <source>
        <strain evidence="1">A484AB</strain>
    </source>
</reference>
<organism evidence="1 2">
    <name type="scientific">Paramuricea clavata</name>
    <name type="common">Red gorgonian</name>
    <name type="synonym">Violescent sea-whip</name>
    <dbReference type="NCBI Taxonomy" id="317549"/>
    <lineage>
        <taxon>Eukaryota</taxon>
        <taxon>Metazoa</taxon>
        <taxon>Cnidaria</taxon>
        <taxon>Anthozoa</taxon>
        <taxon>Octocorallia</taxon>
        <taxon>Malacalcyonacea</taxon>
        <taxon>Plexauridae</taxon>
        <taxon>Paramuricea</taxon>
    </lineage>
</organism>
<accession>A0A6S7I7I1</accession>
<evidence type="ECO:0000313" key="2">
    <source>
        <dbReference type="Proteomes" id="UP001152795"/>
    </source>
</evidence>
<keyword evidence="2" id="KW-1185">Reference proteome</keyword>
<comment type="caution">
    <text evidence="1">The sequence shown here is derived from an EMBL/GenBank/DDBJ whole genome shotgun (WGS) entry which is preliminary data.</text>
</comment>
<evidence type="ECO:0000313" key="1">
    <source>
        <dbReference type="EMBL" id="CAB4011870.1"/>
    </source>
</evidence>